<dbReference type="RefSeq" id="XP_068369554.1">
    <property type="nucleotide sequence ID" value="XM_068490828.1"/>
</dbReference>
<dbReference type="EMBL" id="MLAK01000111">
    <property type="protein sequence ID" value="OHT16418.1"/>
    <property type="molecule type" value="Genomic_DNA"/>
</dbReference>
<feature type="coiled-coil region" evidence="1">
    <location>
        <begin position="236"/>
        <end position="284"/>
    </location>
</feature>
<feature type="region of interest" description="Disordered" evidence="2">
    <location>
        <begin position="26"/>
        <end position="159"/>
    </location>
</feature>
<feature type="compositionally biased region" description="Acidic residues" evidence="2">
    <location>
        <begin position="55"/>
        <end position="67"/>
    </location>
</feature>
<feature type="compositionally biased region" description="Low complexity" evidence="2">
    <location>
        <begin position="43"/>
        <end position="52"/>
    </location>
</feature>
<feature type="compositionally biased region" description="Polar residues" evidence="2">
    <location>
        <begin position="298"/>
        <end position="310"/>
    </location>
</feature>
<evidence type="ECO:0000256" key="1">
    <source>
        <dbReference type="SAM" id="Coils"/>
    </source>
</evidence>
<dbReference type="Proteomes" id="UP000179807">
    <property type="component" value="Unassembled WGS sequence"/>
</dbReference>
<dbReference type="GeneID" id="94825532"/>
<organism evidence="3 4">
    <name type="scientific">Tritrichomonas foetus</name>
    <dbReference type="NCBI Taxonomy" id="1144522"/>
    <lineage>
        <taxon>Eukaryota</taxon>
        <taxon>Metamonada</taxon>
        <taxon>Parabasalia</taxon>
        <taxon>Tritrichomonadida</taxon>
        <taxon>Tritrichomonadidae</taxon>
        <taxon>Tritrichomonas</taxon>
    </lineage>
</organism>
<evidence type="ECO:0000256" key="2">
    <source>
        <dbReference type="SAM" id="MobiDB-lite"/>
    </source>
</evidence>
<feature type="compositionally biased region" description="Acidic residues" evidence="2">
    <location>
        <begin position="26"/>
        <end position="42"/>
    </location>
</feature>
<dbReference type="VEuPathDB" id="TrichDB:TRFO_02669"/>
<keyword evidence="4" id="KW-1185">Reference proteome</keyword>
<accession>A0A1J4KZ36</accession>
<feature type="compositionally biased region" description="Acidic residues" evidence="2">
    <location>
        <begin position="76"/>
        <end position="90"/>
    </location>
</feature>
<protein>
    <submittedName>
        <fullName evidence="3">Uncharacterized protein</fullName>
    </submittedName>
</protein>
<feature type="compositionally biased region" description="Acidic residues" evidence="2">
    <location>
        <begin position="136"/>
        <end position="145"/>
    </location>
</feature>
<gene>
    <name evidence="3" type="ORF">TRFO_02669</name>
</gene>
<feature type="region of interest" description="Disordered" evidence="2">
    <location>
        <begin position="285"/>
        <end position="318"/>
    </location>
</feature>
<proteinExistence type="predicted"/>
<sequence>MRKFVNLETVYSEEKVGIFSKYFMTEEEPILQDPPQEEDNQENPENQEANPEPEIPIDVDEDDEDINEIMQNLENEYIDQPEAVDGENNDQLDQSSQPQCEEEELENVQQPVLSDASENDENFDNQENIHNNEENYYQEEEEEGENIAQQQSQPSQERVKTIQERHAATLDHYLNILKKDYPEEVETIRNDLREATEANHEDVLRTSAGALIENEQIIQNLREQMEAEKPPEKLTNEQLRESIVDLECKVNEVDGEIIELNGQIEQLAAEVEAIQQRKRQAQLAKVVGKHAAEKRTSRSTSRASNGSQAQRTKRISRK</sequence>
<reference evidence="3" key="1">
    <citation type="submission" date="2016-10" db="EMBL/GenBank/DDBJ databases">
        <authorList>
            <person name="Benchimol M."/>
            <person name="Almeida L.G."/>
            <person name="Vasconcelos A.T."/>
            <person name="Perreira-Neves A."/>
            <person name="Rosa I.A."/>
            <person name="Tasca T."/>
            <person name="Bogo M.R."/>
            <person name="de Souza W."/>
        </authorList>
    </citation>
    <scope>NUCLEOTIDE SEQUENCE [LARGE SCALE GENOMIC DNA]</scope>
    <source>
        <strain evidence="3">K</strain>
    </source>
</reference>
<evidence type="ECO:0000313" key="4">
    <source>
        <dbReference type="Proteomes" id="UP000179807"/>
    </source>
</evidence>
<dbReference type="AlphaFoldDB" id="A0A1J4KZ36"/>
<keyword evidence="1" id="KW-0175">Coiled coil</keyword>
<comment type="caution">
    <text evidence="3">The sequence shown here is derived from an EMBL/GenBank/DDBJ whole genome shotgun (WGS) entry which is preliminary data.</text>
</comment>
<evidence type="ECO:0000313" key="3">
    <source>
        <dbReference type="EMBL" id="OHT16418.1"/>
    </source>
</evidence>
<name>A0A1J4KZ36_9EUKA</name>